<sequence length="303" mass="32190">MARSLVYHLLDVFTDRRFSGNPLAVVEDADGLDVATMQSIAREFNLSETVFLLAPRDPVMSARIRIFTPARELPFAGHPTIGAAALLAETRGADALARNGLVVALESDVGELRCDALRGRSGVTYAELLFPGLPQPGGAGPSREALAAALSLAPTEIGFDAHAPSRFSAGPAFLFVPIVSRAALDRARRKPEAFAAVMGEAAGAYLYTRETVEPAAAIHARMFAHGLGFDEDPATGSAAVAFAAVAQAFESPDDGEHELFIEQGYVMGRPSRLTLRLWIENRALAQVAVGGQVVRVAEGRLRL</sequence>
<organism evidence="1">
    <name type="scientific">freshwater sediment metagenome</name>
    <dbReference type="NCBI Taxonomy" id="556182"/>
    <lineage>
        <taxon>unclassified sequences</taxon>
        <taxon>metagenomes</taxon>
        <taxon>ecological metagenomes</taxon>
    </lineage>
</organism>
<name>A0AA48M363_9ZZZZ</name>
<dbReference type="InterPro" id="IPR003719">
    <property type="entry name" value="Phenazine_PhzF-like"/>
</dbReference>
<dbReference type="PANTHER" id="PTHR13774">
    <property type="entry name" value="PHENAZINE BIOSYNTHESIS PROTEIN"/>
    <property type="match status" value="1"/>
</dbReference>
<keyword evidence="1" id="KW-0413">Isomerase</keyword>
<dbReference type="PANTHER" id="PTHR13774:SF32">
    <property type="entry name" value="ANTISENSE-ENHANCING SEQUENCE 1"/>
    <property type="match status" value="1"/>
</dbReference>
<dbReference type="EC" id="5.3.3.17" evidence="1"/>
<dbReference type="GO" id="GO:0005737">
    <property type="term" value="C:cytoplasm"/>
    <property type="evidence" value="ECO:0007669"/>
    <property type="project" value="TreeGrafter"/>
</dbReference>
<dbReference type="NCBIfam" id="TIGR00654">
    <property type="entry name" value="PhzF_family"/>
    <property type="match status" value="1"/>
</dbReference>
<dbReference type="Gene3D" id="3.10.310.10">
    <property type="entry name" value="Diaminopimelate Epimerase, Chain A, domain 1"/>
    <property type="match status" value="2"/>
</dbReference>
<dbReference type="EMBL" id="OY288114">
    <property type="protein sequence ID" value="CAJ0884132.1"/>
    <property type="molecule type" value="Genomic_DNA"/>
</dbReference>
<dbReference type="Pfam" id="PF02567">
    <property type="entry name" value="PhzC-PhzF"/>
    <property type="match status" value="1"/>
</dbReference>
<dbReference type="SUPFAM" id="SSF54506">
    <property type="entry name" value="Diaminopimelate epimerase-like"/>
    <property type="match status" value="1"/>
</dbReference>
<dbReference type="GO" id="GO:0102943">
    <property type="term" value="F:trans-2,3-dihydro-3-hydroxy-anthranilate isomerase activity"/>
    <property type="evidence" value="ECO:0007669"/>
    <property type="project" value="UniProtKB-EC"/>
</dbReference>
<protein>
    <submittedName>
        <fullName evidence="1">Trans-2,3-dihydro-3-hydroxyanthranilate isomerase</fullName>
        <ecNumber evidence="1">5.3.3.17</ecNumber>
    </submittedName>
</protein>
<reference evidence="1" key="1">
    <citation type="submission" date="2023-07" db="EMBL/GenBank/DDBJ databases">
        <authorList>
            <person name="Pelsma A.J. K."/>
        </authorList>
    </citation>
    <scope>NUCLEOTIDE SEQUENCE</scope>
</reference>
<dbReference type="AlphaFoldDB" id="A0AA48M363"/>
<accession>A0AA48M363</accession>
<proteinExistence type="predicted"/>
<gene>
    <name evidence="1" type="primary">phzF</name>
    <name evidence="1" type="ORF">AMST5_03496</name>
</gene>
<dbReference type="PIRSF" id="PIRSF016184">
    <property type="entry name" value="PhzC_PhzF"/>
    <property type="match status" value="1"/>
</dbReference>
<evidence type="ECO:0000313" key="1">
    <source>
        <dbReference type="EMBL" id="CAJ0884132.1"/>
    </source>
</evidence>